<comment type="caution">
    <text evidence="5">The sequence shown here is derived from an EMBL/GenBank/DDBJ whole genome shotgun (WGS) entry which is preliminary data.</text>
</comment>
<feature type="transmembrane region" description="Helical" evidence="2">
    <location>
        <begin position="179"/>
        <end position="197"/>
    </location>
</feature>
<evidence type="ECO:0000256" key="1">
    <source>
        <dbReference type="SAM" id="MobiDB-lite"/>
    </source>
</evidence>
<proteinExistence type="predicted"/>
<dbReference type="Gene3D" id="3.10.310.50">
    <property type="match status" value="1"/>
</dbReference>
<gene>
    <name evidence="5" type="ORF">ACFQ2Z_03990</name>
</gene>
<dbReference type="InterPro" id="IPR007621">
    <property type="entry name" value="TPM_dom"/>
</dbReference>
<organism evidence="5 6">
    <name type="scientific">Paenibacillus timonensis</name>
    <dbReference type="NCBI Taxonomy" id="225915"/>
    <lineage>
        <taxon>Bacteria</taxon>
        <taxon>Bacillati</taxon>
        <taxon>Bacillota</taxon>
        <taxon>Bacilli</taxon>
        <taxon>Bacillales</taxon>
        <taxon>Paenibacillaceae</taxon>
        <taxon>Paenibacillus</taxon>
    </lineage>
</organism>
<sequence length="270" mass="29675">MNKRGVTLCSALLLIALSLLAPLTAWAEQTPTDKKLIYDEADILYPEYIEDLNALANEYGPKRETDIIVFTTDNPEDEDVVKLTEDFYDERAPGYDRPHGNAVILTLDMRNRDLYLAGFYKGEKYLDDGRLDKIRNKIASLLTAGDYHGAFKEYIRTSYRYMGYRPWVNPDNPLFDTRVQLLIALVIGALVVGVMAFRSGGRVTVNNRTYEDSGDSGVIWRQDNYLRTTVTKTKIESSSSSGGGGGSSSGGGGGGTTSGGHSHSGSRGSF</sequence>
<dbReference type="Pfam" id="PF04536">
    <property type="entry name" value="TPM_phosphatase"/>
    <property type="match status" value="1"/>
</dbReference>
<feature type="compositionally biased region" description="Gly residues" evidence="1">
    <location>
        <begin position="241"/>
        <end position="258"/>
    </location>
</feature>
<evidence type="ECO:0000259" key="4">
    <source>
        <dbReference type="Pfam" id="PF04536"/>
    </source>
</evidence>
<keyword evidence="2" id="KW-0472">Membrane</keyword>
<dbReference type="Proteomes" id="UP001597211">
    <property type="component" value="Unassembled WGS sequence"/>
</dbReference>
<name>A0ABW3S8A6_9BACL</name>
<keyword evidence="2" id="KW-1133">Transmembrane helix</keyword>
<feature type="region of interest" description="Disordered" evidence="1">
    <location>
        <begin position="232"/>
        <end position="270"/>
    </location>
</feature>
<accession>A0ABW3S8A6</accession>
<feature type="domain" description="TPM" evidence="4">
    <location>
        <begin position="37"/>
        <end position="157"/>
    </location>
</feature>
<keyword evidence="6" id="KW-1185">Reference proteome</keyword>
<feature type="signal peptide" evidence="3">
    <location>
        <begin position="1"/>
        <end position="27"/>
    </location>
</feature>
<keyword evidence="3" id="KW-0732">Signal</keyword>
<dbReference type="RefSeq" id="WP_240267800.1">
    <property type="nucleotide sequence ID" value="NZ_JAKSXN010000004.1"/>
</dbReference>
<feature type="compositionally biased region" description="Low complexity" evidence="1">
    <location>
        <begin position="259"/>
        <end position="270"/>
    </location>
</feature>
<evidence type="ECO:0000313" key="5">
    <source>
        <dbReference type="EMBL" id="MFD1180511.1"/>
    </source>
</evidence>
<reference evidence="6" key="1">
    <citation type="journal article" date="2019" name="Int. J. Syst. Evol. Microbiol.">
        <title>The Global Catalogue of Microorganisms (GCM) 10K type strain sequencing project: providing services to taxonomists for standard genome sequencing and annotation.</title>
        <authorList>
            <consortium name="The Broad Institute Genomics Platform"/>
            <consortium name="The Broad Institute Genome Sequencing Center for Infectious Disease"/>
            <person name="Wu L."/>
            <person name="Ma J."/>
        </authorList>
    </citation>
    <scope>NUCLEOTIDE SEQUENCE [LARGE SCALE GENOMIC DNA]</scope>
    <source>
        <strain evidence="6">CCUG 48216</strain>
    </source>
</reference>
<keyword evidence="2" id="KW-0812">Transmembrane</keyword>
<feature type="chain" id="PRO_5047187088" evidence="3">
    <location>
        <begin position="28"/>
        <end position="270"/>
    </location>
</feature>
<protein>
    <submittedName>
        <fullName evidence="5">TPM domain-containing protein</fullName>
    </submittedName>
</protein>
<evidence type="ECO:0000313" key="6">
    <source>
        <dbReference type="Proteomes" id="UP001597211"/>
    </source>
</evidence>
<evidence type="ECO:0000256" key="2">
    <source>
        <dbReference type="SAM" id="Phobius"/>
    </source>
</evidence>
<evidence type="ECO:0000256" key="3">
    <source>
        <dbReference type="SAM" id="SignalP"/>
    </source>
</evidence>
<dbReference type="EMBL" id="JBHTKZ010000004">
    <property type="protein sequence ID" value="MFD1180511.1"/>
    <property type="molecule type" value="Genomic_DNA"/>
</dbReference>